<evidence type="ECO:0000256" key="7">
    <source>
        <dbReference type="ARBA" id="ARBA00023002"/>
    </source>
</evidence>
<evidence type="ECO:0000313" key="15">
    <source>
        <dbReference type="Proteomes" id="UP001154282"/>
    </source>
</evidence>
<dbReference type="Gene3D" id="3.40.50.720">
    <property type="entry name" value="NAD(P)-binding Rossmann-like Domain"/>
    <property type="match status" value="1"/>
</dbReference>
<dbReference type="PANTHER" id="PTHR43880">
    <property type="entry name" value="ALCOHOL DEHYDROGENASE"/>
    <property type="match status" value="1"/>
</dbReference>
<evidence type="ECO:0000256" key="5">
    <source>
        <dbReference type="ARBA" id="ARBA00022723"/>
    </source>
</evidence>
<evidence type="ECO:0000256" key="3">
    <source>
        <dbReference type="ARBA" id="ARBA00011738"/>
    </source>
</evidence>
<dbReference type="GO" id="GO:0046294">
    <property type="term" value="P:formaldehyde catabolic process"/>
    <property type="evidence" value="ECO:0007669"/>
    <property type="project" value="TreeGrafter"/>
</dbReference>
<organism evidence="14 15">
    <name type="scientific">Linum tenue</name>
    <dbReference type="NCBI Taxonomy" id="586396"/>
    <lineage>
        <taxon>Eukaryota</taxon>
        <taxon>Viridiplantae</taxon>
        <taxon>Streptophyta</taxon>
        <taxon>Embryophyta</taxon>
        <taxon>Tracheophyta</taxon>
        <taxon>Spermatophyta</taxon>
        <taxon>Magnoliopsida</taxon>
        <taxon>eudicotyledons</taxon>
        <taxon>Gunneridae</taxon>
        <taxon>Pentapetalae</taxon>
        <taxon>rosids</taxon>
        <taxon>fabids</taxon>
        <taxon>Malpighiales</taxon>
        <taxon>Linaceae</taxon>
        <taxon>Linum</taxon>
    </lineage>
</organism>
<evidence type="ECO:0000256" key="1">
    <source>
        <dbReference type="ARBA" id="ARBA00001947"/>
    </source>
</evidence>
<dbReference type="GO" id="GO:0005829">
    <property type="term" value="C:cytosol"/>
    <property type="evidence" value="ECO:0007669"/>
    <property type="project" value="TreeGrafter"/>
</dbReference>
<dbReference type="InterPro" id="IPR002328">
    <property type="entry name" value="ADH_Zn_CS"/>
</dbReference>
<dbReference type="FunFam" id="3.90.180.10:FF:000007">
    <property type="entry name" value="Alcohol dehydrogenase 6"/>
    <property type="match status" value="1"/>
</dbReference>
<dbReference type="PANTHER" id="PTHR43880:SF5">
    <property type="entry name" value="ALCOHOL DEHYDROGENASE-LIKE 6"/>
    <property type="match status" value="1"/>
</dbReference>
<keyword evidence="8" id="KW-0520">NAD</keyword>
<evidence type="ECO:0000256" key="10">
    <source>
        <dbReference type="ARBA" id="ARBA00049243"/>
    </source>
</evidence>
<protein>
    <recommendedName>
        <fullName evidence="4">alcohol dehydrogenase</fullName>
        <ecNumber evidence="4">1.1.1.1</ecNumber>
    </recommendedName>
</protein>
<comment type="catalytic activity">
    <reaction evidence="10">
        <text>a primary alcohol + NAD(+) = an aldehyde + NADH + H(+)</text>
        <dbReference type="Rhea" id="RHEA:10736"/>
        <dbReference type="ChEBI" id="CHEBI:15378"/>
        <dbReference type="ChEBI" id="CHEBI:15734"/>
        <dbReference type="ChEBI" id="CHEBI:17478"/>
        <dbReference type="ChEBI" id="CHEBI:57540"/>
        <dbReference type="ChEBI" id="CHEBI:57945"/>
        <dbReference type="EC" id="1.1.1.1"/>
    </reaction>
</comment>
<comment type="similarity">
    <text evidence="2">Belongs to the zinc-containing alcohol dehydrogenase family. Class-III subfamily.</text>
</comment>
<keyword evidence="5 11" id="KW-0479">Metal-binding</keyword>
<gene>
    <name evidence="14" type="ORF">LITE_LOCUS10649</name>
</gene>
<proteinExistence type="inferred from homology"/>
<evidence type="ECO:0000256" key="9">
    <source>
        <dbReference type="ARBA" id="ARBA00049164"/>
    </source>
</evidence>
<keyword evidence="7" id="KW-0560">Oxidoreductase</keyword>
<evidence type="ECO:0000259" key="12">
    <source>
        <dbReference type="Pfam" id="PF00107"/>
    </source>
</evidence>
<dbReference type="PROSITE" id="PS00059">
    <property type="entry name" value="ADH_ZINC"/>
    <property type="match status" value="1"/>
</dbReference>
<dbReference type="GO" id="GO:0051903">
    <property type="term" value="F:S-(hydroxymethyl)glutathione dehydrogenase [NAD(P)+] activity"/>
    <property type="evidence" value="ECO:0007669"/>
    <property type="project" value="TreeGrafter"/>
</dbReference>
<dbReference type="Pfam" id="PF08240">
    <property type="entry name" value="ADH_N"/>
    <property type="match status" value="1"/>
</dbReference>
<comment type="cofactor">
    <cofactor evidence="1 11">
        <name>Zn(2+)</name>
        <dbReference type="ChEBI" id="CHEBI:29105"/>
    </cofactor>
</comment>
<feature type="domain" description="Alcohol dehydrogenase-like N-terminal" evidence="13">
    <location>
        <begin position="42"/>
        <end position="171"/>
    </location>
</feature>
<evidence type="ECO:0000256" key="4">
    <source>
        <dbReference type="ARBA" id="ARBA00013190"/>
    </source>
</evidence>
<reference evidence="14" key="1">
    <citation type="submission" date="2022-08" db="EMBL/GenBank/DDBJ databases">
        <authorList>
            <person name="Gutierrez-Valencia J."/>
        </authorList>
    </citation>
    <scope>NUCLEOTIDE SEQUENCE</scope>
</reference>
<name>A0AAV0IRZ1_9ROSI</name>
<evidence type="ECO:0000259" key="13">
    <source>
        <dbReference type="Pfam" id="PF08240"/>
    </source>
</evidence>
<keyword evidence="15" id="KW-1185">Reference proteome</keyword>
<dbReference type="EMBL" id="CAMGYJ010000004">
    <property type="protein sequence ID" value="CAI0400182.1"/>
    <property type="molecule type" value="Genomic_DNA"/>
</dbReference>
<dbReference type="GO" id="GO:0008270">
    <property type="term" value="F:zinc ion binding"/>
    <property type="evidence" value="ECO:0007669"/>
    <property type="project" value="InterPro"/>
</dbReference>
<dbReference type="SUPFAM" id="SSF50129">
    <property type="entry name" value="GroES-like"/>
    <property type="match status" value="2"/>
</dbReference>
<dbReference type="FunFam" id="3.40.50.720:FF:000003">
    <property type="entry name" value="S-(hydroxymethyl)glutathione dehydrogenase"/>
    <property type="match status" value="1"/>
</dbReference>
<dbReference type="CDD" id="cd08301">
    <property type="entry name" value="alcohol_DH_plants"/>
    <property type="match status" value="1"/>
</dbReference>
<evidence type="ECO:0000256" key="6">
    <source>
        <dbReference type="ARBA" id="ARBA00022833"/>
    </source>
</evidence>
<evidence type="ECO:0000256" key="2">
    <source>
        <dbReference type="ARBA" id="ARBA00010902"/>
    </source>
</evidence>
<sequence>MSPSSSAEDSSSPAVITCKAAVAWGAGEPLVMEEVELSPPHPHEIRIKVFSSSLCRSDISAWESQASSQAIFPRIFGHEASGIVESIGEGVTEFREGDHVLTVFTGECRTCRQCTSGKSNVCQVLGLERRGVMHSDQKTRFSIKGKPVFHYCAVSSFSEYTVVHSGCAVKVSPNAPLEKICLLSCGVAAGLGAAWNVAAVSEGSTVVIFGLGTVGLSVAQGARLKGASRIIGVDTNPDKCEKAKAFGVTEFINPSDSSEPIQQVIKRITDGGADYSFECIGDTGMITTALQSWHQGWGLTVTLGVPKVKPEMSAHYGLLLTGRTLKGTIFGGWKPKSDLPSLVDMYMNKEIEVDKFITHDLPFEDINTAFSLMREGKCLRCVIHMPR</sequence>
<dbReference type="Proteomes" id="UP001154282">
    <property type="component" value="Unassembled WGS sequence"/>
</dbReference>
<dbReference type="InterPro" id="IPR036291">
    <property type="entry name" value="NAD(P)-bd_dom_sf"/>
</dbReference>
<dbReference type="GO" id="GO:0004022">
    <property type="term" value="F:alcohol dehydrogenase (NAD+) activity"/>
    <property type="evidence" value="ECO:0007669"/>
    <property type="project" value="UniProtKB-EC"/>
</dbReference>
<keyword evidence="6 11" id="KW-0862">Zinc</keyword>
<evidence type="ECO:0000256" key="11">
    <source>
        <dbReference type="RuleBase" id="RU361277"/>
    </source>
</evidence>
<dbReference type="EC" id="1.1.1.1" evidence="4"/>
<evidence type="ECO:0000256" key="8">
    <source>
        <dbReference type="ARBA" id="ARBA00023027"/>
    </source>
</evidence>
<comment type="subunit">
    <text evidence="3">Homodimer.</text>
</comment>
<accession>A0AAV0IRZ1</accession>
<dbReference type="SUPFAM" id="SSF51735">
    <property type="entry name" value="NAD(P)-binding Rossmann-fold domains"/>
    <property type="match status" value="1"/>
</dbReference>
<dbReference type="InterPro" id="IPR013154">
    <property type="entry name" value="ADH-like_N"/>
</dbReference>
<dbReference type="AlphaFoldDB" id="A0AAV0IRZ1"/>
<dbReference type="Gene3D" id="3.90.180.10">
    <property type="entry name" value="Medium-chain alcohol dehydrogenases, catalytic domain"/>
    <property type="match status" value="1"/>
</dbReference>
<dbReference type="InterPro" id="IPR013149">
    <property type="entry name" value="ADH-like_C"/>
</dbReference>
<dbReference type="Pfam" id="PF00107">
    <property type="entry name" value="ADH_zinc_N"/>
    <property type="match status" value="1"/>
</dbReference>
<feature type="domain" description="Alcohol dehydrogenase-like C-terminal" evidence="12">
    <location>
        <begin position="214"/>
        <end position="345"/>
    </location>
</feature>
<evidence type="ECO:0000313" key="14">
    <source>
        <dbReference type="EMBL" id="CAI0400182.1"/>
    </source>
</evidence>
<comment type="catalytic activity">
    <reaction evidence="9">
        <text>a secondary alcohol + NAD(+) = a ketone + NADH + H(+)</text>
        <dbReference type="Rhea" id="RHEA:10740"/>
        <dbReference type="ChEBI" id="CHEBI:15378"/>
        <dbReference type="ChEBI" id="CHEBI:17087"/>
        <dbReference type="ChEBI" id="CHEBI:35681"/>
        <dbReference type="ChEBI" id="CHEBI:57540"/>
        <dbReference type="ChEBI" id="CHEBI:57945"/>
        <dbReference type="EC" id="1.1.1.1"/>
    </reaction>
</comment>
<dbReference type="InterPro" id="IPR011032">
    <property type="entry name" value="GroES-like_sf"/>
</dbReference>
<comment type="caution">
    <text evidence="14">The sequence shown here is derived from an EMBL/GenBank/DDBJ whole genome shotgun (WGS) entry which is preliminary data.</text>
</comment>